<proteinExistence type="predicted"/>
<evidence type="ECO:0000313" key="3">
    <source>
        <dbReference type="EMBL" id="KAG5286078.1"/>
    </source>
</evidence>
<dbReference type="SUPFAM" id="SSF55347">
    <property type="entry name" value="Glyceraldehyde-3-phosphate dehydrogenase-like, C-terminal domain"/>
    <property type="match status" value="1"/>
</dbReference>
<evidence type="ECO:0000259" key="2">
    <source>
        <dbReference type="Pfam" id="PF09166"/>
    </source>
</evidence>
<accession>A0AAV6HFT9</accession>
<dbReference type="GO" id="GO:0042167">
    <property type="term" value="P:heme catabolic process"/>
    <property type="evidence" value="ECO:0007669"/>
    <property type="project" value="InterPro"/>
</dbReference>
<evidence type="ECO:0008006" key="5">
    <source>
        <dbReference type="Google" id="ProtNLM"/>
    </source>
</evidence>
<dbReference type="Proteomes" id="UP000823561">
    <property type="component" value="Chromosome 1"/>
</dbReference>
<evidence type="ECO:0000313" key="4">
    <source>
        <dbReference type="Proteomes" id="UP000823561"/>
    </source>
</evidence>
<dbReference type="Pfam" id="PF01408">
    <property type="entry name" value="GFO_IDH_MocA"/>
    <property type="match status" value="1"/>
</dbReference>
<protein>
    <recommendedName>
        <fullName evidence="5">Biliverdin reductase A</fullName>
    </recommendedName>
</protein>
<dbReference type="AlphaFoldDB" id="A0AAV6HFT9"/>
<reference evidence="3 4" key="1">
    <citation type="submission" date="2020-10" db="EMBL/GenBank/DDBJ databases">
        <title>Chromosome-scale genome assembly of the Allis shad, Alosa alosa.</title>
        <authorList>
            <person name="Margot Z."/>
            <person name="Christophe K."/>
            <person name="Cabau C."/>
            <person name="Louis A."/>
            <person name="Berthelot C."/>
            <person name="Parey E."/>
            <person name="Roest Crollius H."/>
            <person name="Montfort J."/>
            <person name="Robinson-Rechavi M."/>
            <person name="Bucao C."/>
            <person name="Bouchez O."/>
            <person name="Gislard M."/>
            <person name="Lluch J."/>
            <person name="Milhes M."/>
            <person name="Lampietro C."/>
            <person name="Lopez Roques C."/>
            <person name="Donnadieu C."/>
            <person name="Braasch I."/>
            <person name="Desvignes T."/>
            <person name="Postlethwait J."/>
            <person name="Bobe J."/>
            <person name="Guiguen Y."/>
        </authorList>
    </citation>
    <scope>NUCLEOTIDE SEQUENCE [LARGE SCALE GENOMIC DNA]</scope>
    <source>
        <strain evidence="3">M-15738</strain>
        <tissue evidence="3">Blood</tissue>
    </source>
</reference>
<dbReference type="Pfam" id="PF09166">
    <property type="entry name" value="Biliv-reduc_cat"/>
    <property type="match status" value="1"/>
</dbReference>
<dbReference type="SUPFAM" id="SSF56672">
    <property type="entry name" value="DNA/RNA polymerases"/>
    <property type="match status" value="1"/>
</dbReference>
<dbReference type="GO" id="GO:0008270">
    <property type="term" value="F:zinc ion binding"/>
    <property type="evidence" value="ECO:0007669"/>
    <property type="project" value="InterPro"/>
</dbReference>
<dbReference type="PANTHER" id="PTHR43377:SF1">
    <property type="entry name" value="BILIVERDIN REDUCTASE A"/>
    <property type="match status" value="1"/>
</dbReference>
<evidence type="ECO:0000259" key="1">
    <source>
        <dbReference type="Pfam" id="PF01408"/>
    </source>
</evidence>
<dbReference type="Gene3D" id="3.30.360.10">
    <property type="entry name" value="Dihydrodipicolinate Reductase, domain 2"/>
    <property type="match status" value="1"/>
</dbReference>
<gene>
    <name evidence="3" type="ORF">AALO_G00010700</name>
</gene>
<dbReference type="InterPro" id="IPR051450">
    <property type="entry name" value="Gfo/Idh/MocA_Oxidoreductases"/>
</dbReference>
<sequence length="493" mass="55065">MYRIPSVYCLCLKKRWRRCCPLGVIERSYSEWSNPVALVPKKKDGTIRFCIDFKVNSQSHFDAYPMPRLEDLIERLVPAGRTTSPSLRCAASASKELDLQCIQKKCDFAKAEVRYLGHVLGRGLIRPQTRQVGAEQERAFNDLKGGSVSGPSLAEPRLLTSRSQSRLAPLALDWGGFAQGKDRTSGLWLTLAINCSPVKHGDMFGVVVVGIGIAGRVRIRDLLAPLPSSAAEKMSVKGFVSRRTLGEEQGVKQISLEEAAEREDIQVAMVCTENTSHEDHIRRFLEAGKHVSVEYPMTINYKAAAELHDLAQQKGLILHEEHIELFTPDFKQLKKDVAGKTLEEGFLHFTGGPLKADFGFPAFSGISRLTWLVDLFGELSVSSATMVEDKEKNYMKMTAQLQTQEQKSITWVEERGPNLPRAKSINFRFDSCSMTELPNAPREPVGLFMQDMVLLGQKLSGQLPPDQLQAEQKRVLHCLQLADTIQRLSQARA</sequence>
<feature type="domain" description="Biliverdin reductase catalytic" evidence="2">
    <location>
        <begin position="330"/>
        <end position="441"/>
    </location>
</feature>
<organism evidence="3 4">
    <name type="scientific">Alosa alosa</name>
    <name type="common">allis shad</name>
    <dbReference type="NCBI Taxonomy" id="278164"/>
    <lineage>
        <taxon>Eukaryota</taxon>
        <taxon>Metazoa</taxon>
        <taxon>Chordata</taxon>
        <taxon>Craniata</taxon>
        <taxon>Vertebrata</taxon>
        <taxon>Euteleostomi</taxon>
        <taxon>Actinopterygii</taxon>
        <taxon>Neopterygii</taxon>
        <taxon>Teleostei</taxon>
        <taxon>Clupei</taxon>
        <taxon>Clupeiformes</taxon>
        <taxon>Clupeoidei</taxon>
        <taxon>Clupeidae</taxon>
        <taxon>Alosa</taxon>
    </lineage>
</organism>
<comment type="caution">
    <text evidence="3">The sequence shown here is derived from an EMBL/GenBank/DDBJ whole genome shotgun (WGS) entry which is preliminary data.</text>
</comment>
<dbReference type="PANTHER" id="PTHR43377">
    <property type="entry name" value="BILIVERDIN REDUCTASE A"/>
    <property type="match status" value="1"/>
</dbReference>
<dbReference type="Gene3D" id="3.40.50.720">
    <property type="entry name" value="NAD(P)-binding Rossmann-like Domain"/>
    <property type="match status" value="1"/>
</dbReference>
<dbReference type="SUPFAM" id="SSF51735">
    <property type="entry name" value="NAD(P)-binding Rossmann-fold domains"/>
    <property type="match status" value="1"/>
</dbReference>
<dbReference type="GO" id="GO:0004074">
    <property type="term" value="F:biliverdin reductase [NAD(P)H] activity"/>
    <property type="evidence" value="ECO:0007669"/>
    <property type="project" value="InterPro"/>
</dbReference>
<dbReference type="InterPro" id="IPR036291">
    <property type="entry name" value="NAD(P)-bd_dom_sf"/>
</dbReference>
<dbReference type="GO" id="GO:0000166">
    <property type="term" value="F:nucleotide binding"/>
    <property type="evidence" value="ECO:0007669"/>
    <property type="project" value="InterPro"/>
</dbReference>
<name>A0AAV6HFT9_9TELE</name>
<dbReference type="InterPro" id="IPR015249">
    <property type="entry name" value="Biliverdin_Rdtase_cat"/>
</dbReference>
<dbReference type="Gene3D" id="3.10.10.10">
    <property type="entry name" value="HIV Type 1 Reverse Transcriptase, subunit A, domain 1"/>
    <property type="match status" value="1"/>
</dbReference>
<dbReference type="EMBL" id="JADWDJ010000001">
    <property type="protein sequence ID" value="KAG5286078.1"/>
    <property type="molecule type" value="Genomic_DNA"/>
</dbReference>
<feature type="domain" description="Gfo/Idh/MocA-like oxidoreductase N-terminal" evidence="1">
    <location>
        <begin position="204"/>
        <end position="322"/>
    </location>
</feature>
<dbReference type="InterPro" id="IPR000683">
    <property type="entry name" value="Gfo/Idh/MocA-like_OxRdtase_N"/>
</dbReference>
<dbReference type="InterPro" id="IPR043502">
    <property type="entry name" value="DNA/RNA_pol_sf"/>
</dbReference>
<keyword evidence="4" id="KW-1185">Reference proteome</keyword>